<evidence type="ECO:0000313" key="2">
    <source>
        <dbReference type="Proteomes" id="UP001054945"/>
    </source>
</evidence>
<dbReference type="Proteomes" id="UP001054945">
    <property type="component" value="Unassembled WGS sequence"/>
</dbReference>
<evidence type="ECO:0000313" key="1">
    <source>
        <dbReference type="EMBL" id="GIX94815.1"/>
    </source>
</evidence>
<name>A0AAV4PE29_CAEEX</name>
<reference evidence="1 2" key="1">
    <citation type="submission" date="2021-06" db="EMBL/GenBank/DDBJ databases">
        <title>Caerostris extrusa draft genome.</title>
        <authorList>
            <person name="Kono N."/>
            <person name="Arakawa K."/>
        </authorList>
    </citation>
    <scope>NUCLEOTIDE SEQUENCE [LARGE SCALE GENOMIC DNA]</scope>
</reference>
<comment type="caution">
    <text evidence="1">The sequence shown here is derived from an EMBL/GenBank/DDBJ whole genome shotgun (WGS) entry which is preliminary data.</text>
</comment>
<feature type="non-terminal residue" evidence="1">
    <location>
        <position position="1"/>
    </location>
</feature>
<accession>A0AAV4PE29</accession>
<proteinExistence type="predicted"/>
<dbReference type="EMBL" id="BPLR01004432">
    <property type="protein sequence ID" value="GIX94815.1"/>
    <property type="molecule type" value="Genomic_DNA"/>
</dbReference>
<keyword evidence="2" id="KW-1185">Reference proteome</keyword>
<gene>
    <name evidence="1" type="ORF">CEXT_503011</name>
</gene>
<sequence>HTELPEFSDSSPPHRVYKIRFDDSNSSTIHPGGFVAQHFRGSYSQLSDNRKSRTFNCDA</sequence>
<protein>
    <submittedName>
        <fullName evidence="1">Uncharacterized protein</fullName>
    </submittedName>
</protein>
<organism evidence="1 2">
    <name type="scientific">Caerostris extrusa</name>
    <name type="common">Bark spider</name>
    <name type="synonym">Caerostris bankana</name>
    <dbReference type="NCBI Taxonomy" id="172846"/>
    <lineage>
        <taxon>Eukaryota</taxon>
        <taxon>Metazoa</taxon>
        <taxon>Ecdysozoa</taxon>
        <taxon>Arthropoda</taxon>
        <taxon>Chelicerata</taxon>
        <taxon>Arachnida</taxon>
        <taxon>Araneae</taxon>
        <taxon>Araneomorphae</taxon>
        <taxon>Entelegynae</taxon>
        <taxon>Araneoidea</taxon>
        <taxon>Araneidae</taxon>
        <taxon>Caerostris</taxon>
    </lineage>
</organism>
<dbReference type="AlphaFoldDB" id="A0AAV4PE29"/>